<accession>A0A1D9LIV1</accession>
<gene>
    <name evidence="2" type="ORF">BKX93_15100</name>
</gene>
<proteinExistence type="predicted"/>
<feature type="transmembrane region" description="Helical" evidence="1">
    <location>
        <begin position="20"/>
        <end position="40"/>
    </location>
</feature>
<dbReference type="EMBL" id="CP017707">
    <property type="protein sequence ID" value="AOZ51196.1"/>
    <property type="molecule type" value="Genomic_DNA"/>
</dbReference>
<organism evidence="2 3">
    <name type="scientific">Chromobacterium vaccinii</name>
    <dbReference type="NCBI Taxonomy" id="1108595"/>
    <lineage>
        <taxon>Bacteria</taxon>
        <taxon>Pseudomonadati</taxon>
        <taxon>Pseudomonadota</taxon>
        <taxon>Betaproteobacteria</taxon>
        <taxon>Neisseriales</taxon>
        <taxon>Chromobacteriaceae</taxon>
        <taxon>Chromobacterium</taxon>
    </lineage>
</organism>
<dbReference type="KEGG" id="cvc:BKX93_15100"/>
<evidence type="ECO:0000313" key="3">
    <source>
        <dbReference type="Proteomes" id="UP000178776"/>
    </source>
</evidence>
<keyword evidence="1" id="KW-0812">Transmembrane</keyword>
<keyword evidence="1" id="KW-0472">Membrane</keyword>
<dbReference type="STRING" id="1108595.BKX93_15100"/>
<evidence type="ECO:0000256" key="1">
    <source>
        <dbReference type="SAM" id="Phobius"/>
    </source>
</evidence>
<sequence length="442" mass="47634">MGPRDIAAVKGMWMERKTRLRLAAGGVALAAAILAGGLLLRGGDQVKVERLALADASARRLAAAIMNRAYGSEQRDPQRDCWHYLREDGGDYCLRPVALDRVVSGGERRLYLFASGSKDAARDEDLSGLAGAFVADADTLAPIAGSRELDFLNRRAAGPEQAQLLRLSRDGYMGWFAAGRDASEDFPQFYAPKDDKVVAIGGDVFGRDADTVAGLKFAYQLDSARGEAAAYPLSAIVRDGKGKQLASFDFRFDRRRWEYVCADVDCRVRAGLPTRPEREAQVQGPDMPAADANEALFGKGRKLSDVDLQDVLAQLDMRYVSQDGEAGFVGPNGCDDPYPLNGHFERDGGQEQLWVRGGNGCTSGAAGASVWVFVRDGGGRLRANLGMPAAEVRRTRDVSAGVHDLRVGSAGFCDRLWRWNGKAFIHLLNIPTQAGGCDGGSA</sequence>
<name>A0A1D9LIV1_9NEIS</name>
<evidence type="ECO:0000313" key="2">
    <source>
        <dbReference type="EMBL" id="AOZ51196.1"/>
    </source>
</evidence>
<dbReference type="AlphaFoldDB" id="A0A1D9LIV1"/>
<dbReference type="Proteomes" id="UP000178776">
    <property type="component" value="Chromosome"/>
</dbReference>
<protein>
    <submittedName>
        <fullName evidence="2">Uncharacterized protein</fullName>
    </submittedName>
</protein>
<reference evidence="2 3" key="1">
    <citation type="submission" date="2016-10" db="EMBL/GenBank/DDBJ databases">
        <title>Chromobacterium muskegensis sp. nov., an insecticidal bacterium isolated from Sphagnum bogs.</title>
        <authorList>
            <person name="Sparks M.E."/>
            <person name="Blackburn M.B."/>
            <person name="Gundersen-Rindal D.E."/>
            <person name="Mitchell A."/>
            <person name="Farrar R."/>
            <person name="Kuhar D."/>
        </authorList>
    </citation>
    <scope>NUCLEOTIDE SEQUENCE [LARGE SCALE GENOMIC DNA]</scope>
    <source>
        <strain evidence="2 3">21-1</strain>
    </source>
</reference>
<keyword evidence="1" id="KW-1133">Transmembrane helix</keyword>